<evidence type="ECO:0000313" key="2">
    <source>
        <dbReference type="Proteomes" id="UP000789901"/>
    </source>
</evidence>
<sequence>LPTQDQILDPEGLNDILEVDPSPLIETLLVNLEPEVDPEECEFEPKSSN</sequence>
<evidence type="ECO:0000313" key="1">
    <source>
        <dbReference type="EMBL" id="CAG8533029.1"/>
    </source>
</evidence>
<keyword evidence="2" id="KW-1185">Reference proteome</keyword>
<proteinExistence type="predicted"/>
<comment type="caution">
    <text evidence="1">The sequence shown here is derived from an EMBL/GenBank/DDBJ whole genome shotgun (WGS) entry which is preliminary data.</text>
</comment>
<gene>
    <name evidence="1" type="ORF">GMARGA_LOCUS3714</name>
</gene>
<organism evidence="1 2">
    <name type="scientific">Gigaspora margarita</name>
    <dbReference type="NCBI Taxonomy" id="4874"/>
    <lineage>
        <taxon>Eukaryota</taxon>
        <taxon>Fungi</taxon>
        <taxon>Fungi incertae sedis</taxon>
        <taxon>Mucoromycota</taxon>
        <taxon>Glomeromycotina</taxon>
        <taxon>Glomeromycetes</taxon>
        <taxon>Diversisporales</taxon>
        <taxon>Gigasporaceae</taxon>
        <taxon>Gigaspora</taxon>
    </lineage>
</organism>
<dbReference type="EMBL" id="CAJVQB010001376">
    <property type="protein sequence ID" value="CAG8533029.1"/>
    <property type="molecule type" value="Genomic_DNA"/>
</dbReference>
<name>A0ABM8W5V0_GIGMA</name>
<dbReference type="Proteomes" id="UP000789901">
    <property type="component" value="Unassembled WGS sequence"/>
</dbReference>
<reference evidence="1 2" key="1">
    <citation type="submission" date="2021-06" db="EMBL/GenBank/DDBJ databases">
        <authorList>
            <person name="Kallberg Y."/>
            <person name="Tangrot J."/>
            <person name="Rosling A."/>
        </authorList>
    </citation>
    <scope>NUCLEOTIDE SEQUENCE [LARGE SCALE GENOMIC DNA]</scope>
    <source>
        <strain evidence="1 2">120-4 pot B 10/14</strain>
    </source>
</reference>
<feature type="non-terminal residue" evidence="1">
    <location>
        <position position="1"/>
    </location>
</feature>
<accession>A0ABM8W5V0</accession>
<protein>
    <submittedName>
        <fullName evidence="1">12998_t:CDS:1</fullName>
    </submittedName>
</protein>